<dbReference type="EMBL" id="AQGS01001196">
    <property type="protein sequence ID" value="EPS35308.1"/>
    <property type="molecule type" value="Genomic_DNA"/>
</dbReference>
<proteinExistence type="predicted"/>
<dbReference type="AlphaFoldDB" id="S8B8G5"/>
<protein>
    <submittedName>
        <fullName evidence="1">Uncharacterized protein</fullName>
    </submittedName>
</protein>
<name>S8B8G5_DACHA</name>
<evidence type="ECO:0000313" key="2">
    <source>
        <dbReference type="Proteomes" id="UP000015100"/>
    </source>
</evidence>
<dbReference type="Proteomes" id="UP000015100">
    <property type="component" value="Unassembled WGS sequence"/>
</dbReference>
<accession>S8B8G5</accession>
<evidence type="ECO:0000313" key="1">
    <source>
        <dbReference type="EMBL" id="EPS35308.1"/>
    </source>
</evidence>
<keyword evidence="2" id="KW-1185">Reference proteome</keyword>
<reference evidence="2" key="2">
    <citation type="submission" date="2013-04" db="EMBL/GenBank/DDBJ databases">
        <title>Genomic mechanisms accounting for the adaptation to parasitism in nematode-trapping fungi.</title>
        <authorList>
            <person name="Ahren D.G."/>
        </authorList>
    </citation>
    <scope>NUCLEOTIDE SEQUENCE [LARGE SCALE GENOMIC DNA]</scope>
    <source>
        <strain evidence="2">CBS 200.50</strain>
    </source>
</reference>
<gene>
    <name evidence="1" type="ORF">H072_11343</name>
</gene>
<dbReference type="OrthoDB" id="5408250at2759"/>
<comment type="caution">
    <text evidence="1">The sequence shown here is derived from an EMBL/GenBank/DDBJ whole genome shotgun (WGS) entry which is preliminary data.</text>
</comment>
<sequence>MDASNKQATLNAHRYCMRSAPGKLLRRNSESNVKENIPVSQEVSVSVAAKEPAIPRPNPVYHHQNDITLTPEAIRLEQKRGHTKSTSISALTSPEATWLQQRPDSPEVPVILPYHLMRGQIKDLAAKALKKGYRQPLNFHYDHIDHTYDEWSLQKELSRYKYPGIVGPADMDDPVQVVTNNEGMAKFEMWYRVWIGMKDGYLVESWLPDIRNVMLHKEMTYRLIPVLRTEINRLQIEKSRVKVYTGEQIEMICRGIKERKVWIEDLEGCICHMRTFQMLLNELPEDAMMAKKHFRNFKPDLRDGVDLGFDDD</sequence>
<reference evidence="1 2" key="1">
    <citation type="journal article" date="2013" name="PLoS Genet.">
        <title>Genomic mechanisms accounting for the adaptation to parasitism in nematode-trapping fungi.</title>
        <authorList>
            <person name="Meerupati T."/>
            <person name="Andersson K.M."/>
            <person name="Friman E."/>
            <person name="Kumar D."/>
            <person name="Tunlid A."/>
            <person name="Ahren D."/>
        </authorList>
    </citation>
    <scope>NUCLEOTIDE SEQUENCE [LARGE SCALE GENOMIC DNA]</scope>
    <source>
        <strain evidence="1 2">CBS 200.50</strain>
    </source>
</reference>
<dbReference type="HOGENOM" id="CLU_891423_0_0_1"/>
<organism evidence="1 2">
    <name type="scientific">Dactylellina haptotyla (strain CBS 200.50)</name>
    <name type="common">Nematode-trapping fungus</name>
    <name type="synonym">Monacrosporium haptotylum</name>
    <dbReference type="NCBI Taxonomy" id="1284197"/>
    <lineage>
        <taxon>Eukaryota</taxon>
        <taxon>Fungi</taxon>
        <taxon>Dikarya</taxon>
        <taxon>Ascomycota</taxon>
        <taxon>Pezizomycotina</taxon>
        <taxon>Orbiliomycetes</taxon>
        <taxon>Orbiliales</taxon>
        <taxon>Orbiliaceae</taxon>
        <taxon>Dactylellina</taxon>
    </lineage>
</organism>